<sequence length="189" mass="20641">MATAANDPGRELTVWTIGHSTRPIEEFLGLLAAYRIEAIADVRSFPGSRKYPQYGKEALAATLAARGLGYHWLQALGGRRRVSLHSPNTAWRNASFRGYADYMASDGFAQGLDQLLALASRSRTALMCAEAVWWRCHRSMIADELCVRGVQVLHILDGSHGAVHPMTSPARIVHGRLTYVPAGSDAPVN</sequence>
<dbReference type="PIRSF" id="PIRSF024492">
    <property type="entry name" value="UCP024492"/>
    <property type="match status" value="1"/>
</dbReference>
<dbReference type="KEGG" id="rhf:EUB48_05775"/>
<dbReference type="Pfam" id="PF04343">
    <property type="entry name" value="DUF488"/>
    <property type="match status" value="1"/>
</dbReference>
<gene>
    <name evidence="1" type="ORF">EUB48_05775</name>
</gene>
<dbReference type="OrthoDB" id="9789109at2"/>
<dbReference type="RefSeq" id="WP_142818017.1">
    <property type="nucleotide sequence ID" value="NZ_CP035503.1"/>
</dbReference>
<organism evidence="1 2">
    <name type="scientific">Rhodoferax sediminis</name>
    <dbReference type="NCBI Taxonomy" id="2509614"/>
    <lineage>
        <taxon>Bacteria</taxon>
        <taxon>Pseudomonadati</taxon>
        <taxon>Pseudomonadota</taxon>
        <taxon>Betaproteobacteria</taxon>
        <taxon>Burkholderiales</taxon>
        <taxon>Comamonadaceae</taxon>
        <taxon>Rhodoferax</taxon>
    </lineage>
</organism>
<dbReference type="Proteomes" id="UP000316798">
    <property type="component" value="Chromosome"/>
</dbReference>
<proteinExistence type="predicted"/>
<dbReference type="EMBL" id="CP035503">
    <property type="protein sequence ID" value="QDL36858.1"/>
    <property type="molecule type" value="Genomic_DNA"/>
</dbReference>
<accession>A0A515D8W8</accession>
<name>A0A515D8W8_9BURK</name>
<dbReference type="PANTHER" id="PTHR39337">
    <property type="entry name" value="BLR5642 PROTEIN"/>
    <property type="match status" value="1"/>
</dbReference>
<evidence type="ECO:0000313" key="2">
    <source>
        <dbReference type="Proteomes" id="UP000316798"/>
    </source>
</evidence>
<dbReference type="PANTHER" id="PTHR39337:SF1">
    <property type="entry name" value="BLR5642 PROTEIN"/>
    <property type="match status" value="1"/>
</dbReference>
<protein>
    <submittedName>
        <fullName evidence="1">DUF488 domain-containing protein</fullName>
    </submittedName>
</protein>
<reference evidence="1 2" key="1">
    <citation type="submission" date="2019-01" db="EMBL/GenBank/DDBJ databases">
        <title>Genomic insights into a novel species Rhodoferax sp.</title>
        <authorList>
            <person name="Jin L."/>
        </authorList>
    </citation>
    <scope>NUCLEOTIDE SEQUENCE [LARGE SCALE GENOMIC DNA]</scope>
    <source>
        <strain evidence="1 2">CHu59-6-5</strain>
    </source>
</reference>
<evidence type="ECO:0000313" key="1">
    <source>
        <dbReference type="EMBL" id="QDL36858.1"/>
    </source>
</evidence>
<dbReference type="AlphaFoldDB" id="A0A515D8W8"/>
<keyword evidence="2" id="KW-1185">Reference proteome</keyword>
<dbReference type="InterPro" id="IPR014519">
    <property type="entry name" value="UCP024492"/>
</dbReference>
<dbReference type="InterPro" id="IPR007438">
    <property type="entry name" value="DUF488"/>
</dbReference>